<dbReference type="Proteomes" id="UP000332933">
    <property type="component" value="Unassembled WGS sequence"/>
</dbReference>
<proteinExistence type="predicted"/>
<sequence>MEAYPVELKEAPCPLVAALGPKEIQARILPVLRSINEEFAPKLHLTSLSYEHRFAFPTKKDKPATTPPPRGILKARWLKKHHEILPSVLLLFYAFEPRLATRDWAIQETVIRDEVEDLRRSLSGRECKILLVLVQLLDDGPSAASASSSSSSMMVNHANSDDRLLSLRKRAELDAKSVWLLKDVARTNSQLIKLELAIRTNAIEYYKAQAKRVKRTKKPHRALAVRHSFKIAHYYEFRKYTSKMLVHYEAAYKALLAMPPTSDMQIKHVAEYIHFKLVYHAIFSNHNLKAAVDQLQRHMTAFARSTTGYPYLHWAWVSRQYHVFGQLVLASQSMGVTSYGGLESDLYKEAYLYFSAAAKYATWRRKAAGGAQLKFDPMAPPPPPPPAILFVGEVDLEHASAVEKTVPHAVLAIELLGQAIAQVQVHLNHRYRLKHRLMLRLGMEHVANGEYAIARAELEKAKTAYIQERWYAQVSQVLRQLLACVEQQQDATAFLDYSLQLLSPKLDMFVHDRVAIQERLFRSFHDDARQTPPPELALDALKNVLSVYVDFKQPKAYVRESIDVTVTVESFLPSPITLHALALVFSPDGYNQVLEHDTANLTLLPHTPQDYVVRLTLQASPGKLQCQQVRFLFRNNDGVQWMWTASSFTPMPLLLRRNSLLQEMEGVIPGMGQGAGSPSFQRRPTSNSLDYEDVDLVEPSYLGSQLLVVQPRARATVDLLCSQVLVGDLTPLRFVLSAHQDTIETPQVAVSTASSDVLLTYDSLTSQLPETDQAFVVWLKCASVHEVTLAFHLTYETALGVHVSLETSFVVHVVPPFALDTSLYFTYPCQDARVGQAFSVVGRLTSTAAVQLRSIQMVDATAHATFPAAHGLDDDDAAWTMMGAGDQHSFHLRVQPHTVAPSHALGRIAVLWATIDEGKPETVVRTELPLPHVPFVSVPLSVDLNVPEYGMEGAVASCELVLTNHTMHLVAVTVRVASESDFVVSGLVDGKLELLPLETLVSGFGLIPMHPGHLKLPTLELVHCESKESVISSDQRLVLYVVPHGHQL</sequence>
<dbReference type="PANTHER" id="PTHR14374">
    <property type="entry name" value="FOIE GRAS"/>
    <property type="match status" value="1"/>
</dbReference>
<reference evidence="2" key="2">
    <citation type="submission" date="2019-06" db="EMBL/GenBank/DDBJ databases">
        <title>Genomics analysis of Aphanomyces spp. identifies a new class of oomycete effector associated with host adaptation.</title>
        <authorList>
            <person name="Gaulin E."/>
        </authorList>
    </citation>
    <scope>NUCLEOTIDE SEQUENCE</scope>
    <source>
        <strain evidence="2">CBS 578.67</strain>
    </source>
</reference>
<dbReference type="EMBL" id="VJMH01005529">
    <property type="protein sequence ID" value="KAF0694947.1"/>
    <property type="molecule type" value="Genomic_DNA"/>
</dbReference>
<evidence type="ECO:0000313" key="3">
    <source>
        <dbReference type="EMBL" id="VFT91027.1"/>
    </source>
</evidence>
<name>A0A485L0Z1_9STRA</name>
<dbReference type="Pfam" id="PF11817">
    <property type="entry name" value="Foie-gras_1"/>
    <property type="match status" value="1"/>
</dbReference>
<protein>
    <submittedName>
        <fullName evidence="3">Aste57867_14202 protein</fullName>
    </submittedName>
</protein>
<gene>
    <name evidence="3" type="primary">Aste57867_14202</name>
    <name evidence="2" type="ORF">As57867_014151</name>
    <name evidence="3" type="ORF">ASTE57867_14202</name>
</gene>
<dbReference type="AlphaFoldDB" id="A0A485L0Z1"/>
<reference evidence="3 4" key="1">
    <citation type="submission" date="2019-03" db="EMBL/GenBank/DDBJ databases">
        <authorList>
            <person name="Gaulin E."/>
            <person name="Dumas B."/>
        </authorList>
    </citation>
    <scope>NUCLEOTIDE SEQUENCE [LARGE SCALE GENOMIC DNA]</scope>
    <source>
        <strain evidence="3">CBS 568.67</strain>
    </source>
</reference>
<dbReference type="PANTHER" id="PTHR14374:SF0">
    <property type="entry name" value="TRAFFICKING PROTEIN PARTICLE COMPLEX SUBUNIT 11"/>
    <property type="match status" value="1"/>
</dbReference>
<accession>A0A485L0Z1</accession>
<evidence type="ECO:0000313" key="4">
    <source>
        <dbReference type="Proteomes" id="UP000332933"/>
    </source>
</evidence>
<dbReference type="EMBL" id="CAADRA010005550">
    <property type="protein sequence ID" value="VFT91027.1"/>
    <property type="molecule type" value="Genomic_DNA"/>
</dbReference>
<evidence type="ECO:0000313" key="2">
    <source>
        <dbReference type="EMBL" id="KAF0694947.1"/>
    </source>
</evidence>
<keyword evidence="4" id="KW-1185">Reference proteome</keyword>
<organism evidence="3 4">
    <name type="scientific">Aphanomyces stellatus</name>
    <dbReference type="NCBI Taxonomy" id="120398"/>
    <lineage>
        <taxon>Eukaryota</taxon>
        <taxon>Sar</taxon>
        <taxon>Stramenopiles</taxon>
        <taxon>Oomycota</taxon>
        <taxon>Saprolegniomycetes</taxon>
        <taxon>Saprolegniales</taxon>
        <taxon>Verrucalvaceae</taxon>
        <taxon>Aphanomyces</taxon>
    </lineage>
</organism>
<feature type="domain" description="Trafficking protein particle complex subunit 11" evidence="1">
    <location>
        <begin position="264"/>
        <end position="503"/>
    </location>
</feature>
<dbReference type="OrthoDB" id="6278596at2759"/>
<dbReference type="InterPro" id="IPR021773">
    <property type="entry name" value="TPC11"/>
</dbReference>
<evidence type="ECO:0000259" key="1">
    <source>
        <dbReference type="Pfam" id="PF11817"/>
    </source>
</evidence>